<evidence type="ECO:0000313" key="3">
    <source>
        <dbReference type="Proteomes" id="UP000219338"/>
    </source>
</evidence>
<dbReference type="Proteomes" id="UP000219338">
    <property type="component" value="Unassembled WGS sequence"/>
</dbReference>
<sequence>MSFFSDENIDPHLRAINPVQAYIEETRQRYEAQVEQALQVTQVIRSGNPDEEQDTAPSPLMAISLPSSNLVASARRLKRKYEFSDEAEVDLDDFCVVPSEERQLLLMAVALQNRDLLIKLQDNGSTWEILKKLLKSVWQYTKAFLLSSVSVCYVGDSAQHVMVALREMKVKDLPPEDDIAANSILQSKVSYCLTTKRAHFKEQIRISIQDNEAGKAIRNIAHLTKKVIGKSDYIPQTQQLYMRLSVARYVYASSPKARGDNYWDDVDQMLHGMQEHGDDLFVFCLNDIYEKDKQKYGDPVKTGIKSVEINVAKLAPWVRKVNELAPKVQIAEGDGQRSAKRRRTADNADEDSHSDEDEAAGAGINNQPSTHESDAPLE</sequence>
<dbReference type="EMBL" id="FUEG01000040">
    <property type="protein sequence ID" value="SJL17107.1"/>
    <property type="molecule type" value="Genomic_DNA"/>
</dbReference>
<keyword evidence="3" id="KW-1185">Reference proteome</keyword>
<feature type="compositionally biased region" description="Acidic residues" evidence="1">
    <location>
        <begin position="347"/>
        <end position="359"/>
    </location>
</feature>
<proteinExistence type="predicted"/>
<reference evidence="3" key="1">
    <citation type="journal article" date="2017" name="Nat. Ecol. Evol.">
        <title>Genome expansion and lineage-specific genetic innovations in the forest pathogenic fungi Armillaria.</title>
        <authorList>
            <person name="Sipos G."/>
            <person name="Prasanna A.N."/>
            <person name="Walter M.C."/>
            <person name="O'Connor E."/>
            <person name="Balint B."/>
            <person name="Krizsan K."/>
            <person name="Kiss B."/>
            <person name="Hess J."/>
            <person name="Varga T."/>
            <person name="Slot J."/>
            <person name="Riley R."/>
            <person name="Boka B."/>
            <person name="Rigling D."/>
            <person name="Barry K."/>
            <person name="Lee J."/>
            <person name="Mihaltcheva S."/>
            <person name="LaButti K."/>
            <person name="Lipzen A."/>
            <person name="Waldron R."/>
            <person name="Moloney N.M."/>
            <person name="Sperisen C."/>
            <person name="Kredics L."/>
            <person name="Vagvoelgyi C."/>
            <person name="Patrignani A."/>
            <person name="Fitzpatrick D."/>
            <person name="Nagy I."/>
            <person name="Doyle S."/>
            <person name="Anderson J.B."/>
            <person name="Grigoriev I.V."/>
            <person name="Gueldener U."/>
            <person name="Muensterkoetter M."/>
            <person name="Nagy L.G."/>
        </authorList>
    </citation>
    <scope>NUCLEOTIDE SEQUENCE [LARGE SCALE GENOMIC DNA]</scope>
    <source>
        <strain evidence="3">C18/9</strain>
    </source>
</reference>
<accession>A0A284S7W3</accession>
<evidence type="ECO:0000313" key="2">
    <source>
        <dbReference type="EMBL" id="SJL17107.1"/>
    </source>
</evidence>
<organism evidence="2 3">
    <name type="scientific">Armillaria ostoyae</name>
    <name type="common">Armillaria root rot fungus</name>
    <dbReference type="NCBI Taxonomy" id="47428"/>
    <lineage>
        <taxon>Eukaryota</taxon>
        <taxon>Fungi</taxon>
        <taxon>Dikarya</taxon>
        <taxon>Basidiomycota</taxon>
        <taxon>Agaricomycotina</taxon>
        <taxon>Agaricomycetes</taxon>
        <taxon>Agaricomycetidae</taxon>
        <taxon>Agaricales</taxon>
        <taxon>Marasmiineae</taxon>
        <taxon>Physalacriaceae</taxon>
        <taxon>Armillaria</taxon>
    </lineage>
</organism>
<name>A0A284S7W3_ARMOS</name>
<protein>
    <submittedName>
        <fullName evidence="2">Uncharacterized protein</fullName>
    </submittedName>
</protein>
<dbReference type="OrthoDB" id="3050604at2759"/>
<feature type="region of interest" description="Disordered" evidence="1">
    <location>
        <begin position="329"/>
        <end position="378"/>
    </location>
</feature>
<gene>
    <name evidence="2" type="ORF">ARMOST_20649</name>
</gene>
<dbReference type="AlphaFoldDB" id="A0A284S7W3"/>
<evidence type="ECO:0000256" key="1">
    <source>
        <dbReference type="SAM" id="MobiDB-lite"/>
    </source>
</evidence>